<dbReference type="Pfam" id="PF13520">
    <property type="entry name" value="AA_permease_2"/>
    <property type="match status" value="1"/>
</dbReference>
<keyword evidence="9" id="KW-1185">Reference proteome</keyword>
<dbReference type="FunFam" id="1.20.1740.10:FF:000046">
    <property type="entry name" value="Amino-acid permease, putative"/>
    <property type="match status" value="1"/>
</dbReference>
<protein>
    <submittedName>
        <fullName evidence="8">Uncharacterized protein</fullName>
    </submittedName>
</protein>
<dbReference type="PANTHER" id="PTHR45649:SF14">
    <property type="entry name" value="GABA PERMEASE"/>
    <property type="match status" value="1"/>
</dbReference>
<feature type="transmembrane region" description="Helical" evidence="7">
    <location>
        <begin position="332"/>
        <end position="357"/>
    </location>
</feature>
<feature type="transmembrane region" description="Helical" evidence="7">
    <location>
        <begin position="378"/>
        <end position="400"/>
    </location>
</feature>
<feature type="transmembrane region" description="Helical" evidence="7">
    <location>
        <begin position="199"/>
        <end position="221"/>
    </location>
</feature>
<dbReference type="GO" id="GO:0016020">
    <property type="term" value="C:membrane"/>
    <property type="evidence" value="ECO:0007669"/>
    <property type="project" value="UniProtKB-SubCell"/>
</dbReference>
<feature type="region of interest" description="Disordered" evidence="6">
    <location>
        <begin position="1"/>
        <end position="20"/>
    </location>
</feature>
<dbReference type="EMBL" id="JASWJB010000024">
    <property type="protein sequence ID" value="KAK2609376.1"/>
    <property type="molecule type" value="Genomic_DNA"/>
</dbReference>
<evidence type="ECO:0000256" key="2">
    <source>
        <dbReference type="ARBA" id="ARBA00022448"/>
    </source>
</evidence>
<comment type="subcellular location">
    <subcellularLocation>
        <location evidence="1">Membrane</location>
        <topology evidence="1">Multi-pass membrane protein</topology>
    </subcellularLocation>
</comment>
<evidence type="ECO:0000256" key="7">
    <source>
        <dbReference type="SAM" id="Phobius"/>
    </source>
</evidence>
<accession>A0AAJ0CVZ4</accession>
<dbReference type="Gene3D" id="1.20.1740.10">
    <property type="entry name" value="Amino acid/polyamine transporter I"/>
    <property type="match status" value="1"/>
</dbReference>
<evidence type="ECO:0000256" key="5">
    <source>
        <dbReference type="ARBA" id="ARBA00023136"/>
    </source>
</evidence>
<gene>
    <name evidence="8" type="ORF">QQS21_002157</name>
</gene>
<name>A0AAJ0CVZ4_9HYPO</name>
<dbReference type="PANTHER" id="PTHR45649">
    <property type="entry name" value="AMINO-ACID PERMEASE BAT1"/>
    <property type="match status" value="1"/>
</dbReference>
<keyword evidence="5 7" id="KW-0472">Membrane</keyword>
<feature type="transmembrane region" description="Helical" evidence="7">
    <location>
        <begin position="448"/>
        <end position="467"/>
    </location>
</feature>
<feature type="transmembrane region" description="Helical" evidence="7">
    <location>
        <begin position="42"/>
        <end position="65"/>
    </location>
</feature>
<evidence type="ECO:0000256" key="6">
    <source>
        <dbReference type="SAM" id="MobiDB-lite"/>
    </source>
</evidence>
<evidence type="ECO:0000256" key="3">
    <source>
        <dbReference type="ARBA" id="ARBA00022692"/>
    </source>
</evidence>
<keyword evidence="3 7" id="KW-0812">Transmembrane</keyword>
<comment type="caution">
    <text evidence="8">The sequence shown here is derived from an EMBL/GenBank/DDBJ whole genome shotgun (WGS) entry which is preliminary data.</text>
</comment>
<evidence type="ECO:0000313" key="9">
    <source>
        <dbReference type="Proteomes" id="UP001251528"/>
    </source>
</evidence>
<feature type="transmembrane region" description="Helical" evidence="7">
    <location>
        <begin position="170"/>
        <end position="187"/>
    </location>
</feature>
<dbReference type="GO" id="GO:0015101">
    <property type="term" value="F:organic cation transmembrane transporter activity"/>
    <property type="evidence" value="ECO:0007669"/>
    <property type="project" value="UniProtKB-ARBA"/>
</dbReference>
<organism evidence="8 9">
    <name type="scientific">Conoideocrella luteorostrata</name>
    <dbReference type="NCBI Taxonomy" id="1105319"/>
    <lineage>
        <taxon>Eukaryota</taxon>
        <taxon>Fungi</taxon>
        <taxon>Dikarya</taxon>
        <taxon>Ascomycota</taxon>
        <taxon>Pezizomycotina</taxon>
        <taxon>Sordariomycetes</taxon>
        <taxon>Hypocreomycetidae</taxon>
        <taxon>Hypocreales</taxon>
        <taxon>Clavicipitaceae</taxon>
        <taxon>Conoideocrella</taxon>
    </lineage>
</organism>
<feature type="transmembrane region" description="Helical" evidence="7">
    <location>
        <begin position="130"/>
        <end position="158"/>
    </location>
</feature>
<sequence length="534" mass="58215">MEPPPARRGGSISQNGKRRTSIVDDATALETMGHKQELKRNFSMLSMLGLAFAILNTWTALAASITLALPSGGSSSVIWGLMVAGICNLCLAASLAEFLASYPTAGGQYHWAAIISWKGSSRAISYITGWINVCGWVALSATGPLLGSTFIINIIYLFNPKYDAKPWQQFLIYIAFALIALVINAFLTRLLPYFTKAAFIWSVTGFVVIVITVLACASPNFQSGEFVYGQFINNVGWPDGLAWMLGLLQGAFALTGFDATAHMIEEIPDPQRQGPKIMLYCIGIGMFTGFIFLSALLFCVNNIDDVIKSSSGPLLQIFMDATKSKAGSTCMLIFPLLCMVFTTVTLVCTSTRMSYAFARDHGMPFSRFFARVHPTLEVPLNALFWTVGWVIVFGCIFLGSSSTFNAITSASVVALGVTYAIPPAINVLRGRKMLPENRSFKLPGPWGWILNIVGILWSILTTVLFVFPPELPVTANNMNYCIVAFGVMLLIAGLTWIFDGRKRYTGPHLDVQGLVEGTIEGMEPVRTTPSENKT</sequence>
<reference evidence="8" key="1">
    <citation type="submission" date="2023-06" db="EMBL/GenBank/DDBJ databases">
        <title>Conoideocrella luteorostrata (Hypocreales: Clavicipitaceae), a potential biocontrol fungus for elongate hemlock scale in United States Christmas tree production areas.</title>
        <authorList>
            <person name="Barrett H."/>
            <person name="Lovett B."/>
            <person name="Macias A.M."/>
            <person name="Stajich J.E."/>
            <person name="Kasson M.T."/>
        </authorList>
    </citation>
    <scope>NUCLEOTIDE SEQUENCE</scope>
    <source>
        <strain evidence="8">ARSEF 14590</strain>
    </source>
</reference>
<feature type="transmembrane region" description="Helical" evidence="7">
    <location>
        <begin position="77"/>
        <end position="100"/>
    </location>
</feature>
<keyword evidence="4 7" id="KW-1133">Transmembrane helix</keyword>
<dbReference type="PIRSF" id="PIRSF006060">
    <property type="entry name" value="AA_transporter"/>
    <property type="match status" value="1"/>
</dbReference>
<proteinExistence type="predicted"/>
<dbReference type="Proteomes" id="UP001251528">
    <property type="component" value="Unassembled WGS sequence"/>
</dbReference>
<dbReference type="AlphaFoldDB" id="A0AAJ0CVZ4"/>
<evidence type="ECO:0000256" key="4">
    <source>
        <dbReference type="ARBA" id="ARBA00022989"/>
    </source>
</evidence>
<dbReference type="InterPro" id="IPR002293">
    <property type="entry name" value="AA/rel_permease1"/>
</dbReference>
<feature type="transmembrane region" description="Helical" evidence="7">
    <location>
        <begin position="406"/>
        <end position="428"/>
    </location>
</feature>
<evidence type="ECO:0000256" key="1">
    <source>
        <dbReference type="ARBA" id="ARBA00004141"/>
    </source>
</evidence>
<evidence type="ECO:0000313" key="8">
    <source>
        <dbReference type="EMBL" id="KAK2609376.1"/>
    </source>
</evidence>
<keyword evidence="2" id="KW-0813">Transport</keyword>
<feature type="transmembrane region" description="Helical" evidence="7">
    <location>
        <begin position="277"/>
        <end position="303"/>
    </location>
</feature>
<feature type="transmembrane region" description="Helical" evidence="7">
    <location>
        <begin position="479"/>
        <end position="498"/>
    </location>
</feature>